<name>A0ABY7TWT2_9SPHN</name>
<evidence type="ECO:0000313" key="2">
    <source>
        <dbReference type="Proteomes" id="UP001218231"/>
    </source>
</evidence>
<dbReference type="Pfam" id="PF04325">
    <property type="entry name" value="DUF465"/>
    <property type="match status" value="1"/>
</dbReference>
<proteinExistence type="predicted"/>
<dbReference type="RefSeq" id="WP_168605653.1">
    <property type="nucleotide sequence ID" value="NZ_CP103868.1"/>
</dbReference>
<dbReference type="EMBL" id="CP117417">
    <property type="protein sequence ID" value="WCT77082.1"/>
    <property type="molecule type" value="Genomic_DNA"/>
</dbReference>
<dbReference type="InterPro" id="IPR038444">
    <property type="entry name" value="DUF465_sf"/>
</dbReference>
<keyword evidence="2" id="KW-1185">Reference proteome</keyword>
<dbReference type="Proteomes" id="UP001218231">
    <property type="component" value="Chromosome"/>
</dbReference>
<evidence type="ECO:0000313" key="1">
    <source>
        <dbReference type="EMBL" id="WCT77082.1"/>
    </source>
</evidence>
<protein>
    <submittedName>
        <fullName evidence="1">DUF465 domain-containing protein</fullName>
    </submittedName>
</protein>
<reference evidence="1 2" key="1">
    <citation type="submission" date="2023-02" db="EMBL/GenBank/DDBJ databases">
        <title>Genome sequence of Novosphingobium humi KACC 19094.</title>
        <authorList>
            <person name="Kim S."/>
            <person name="Heo J."/>
            <person name="Kwon S.-W."/>
        </authorList>
    </citation>
    <scope>NUCLEOTIDE SEQUENCE [LARGE SCALE GENOMIC DNA]</scope>
    <source>
        <strain evidence="1 2">KACC 19094</strain>
    </source>
</reference>
<dbReference type="Gene3D" id="6.10.280.50">
    <property type="match status" value="1"/>
</dbReference>
<dbReference type="InterPro" id="IPR007420">
    <property type="entry name" value="DUF465"/>
</dbReference>
<gene>
    <name evidence="1" type="ORF">PQ457_14325</name>
</gene>
<organism evidence="1 2">
    <name type="scientific">Novosphingobium humi</name>
    <dbReference type="NCBI Taxonomy" id="2282397"/>
    <lineage>
        <taxon>Bacteria</taxon>
        <taxon>Pseudomonadati</taxon>
        <taxon>Pseudomonadota</taxon>
        <taxon>Alphaproteobacteria</taxon>
        <taxon>Sphingomonadales</taxon>
        <taxon>Sphingomonadaceae</taxon>
        <taxon>Novosphingobium</taxon>
    </lineage>
</organism>
<sequence length="51" mass="5917">MEASHINALHNKHAGLERRIAEELKSPHPDPAMLQALKRHKLRIRDQIAHH</sequence>
<accession>A0ABY7TWT2</accession>